<dbReference type="EMBL" id="JACLQD010000005">
    <property type="protein sequence ID" value="MBC2837218.1"/>
    <property type="molecule type" value="Genomic_DNA"/>
</dbReference>
<accession>A0A842IEM2</accession>
<comment type="caution">
    <text evidence="2">The sequence shown here is derived from an EMBL/GenBank/DDBJ whole genome shotgun (WGS) entry which is preliminary data.</text>
</comment>
<evidence type="ECO:0000313" key="2">
    <source>
        <dbReference type="EMBL" id="MBC2837218.1"/>
    </source>
</evidence>
<keyword evidence="3" id="KW-1185">Reference proteome</keyword>
<dbReference type="AlphaFoldDB" id="A0A842IEM2"/>
<sequence>MSDPNMQDFRARVTRLQRAHARGKGFDAPGTLSRADFVRPKLRRRPIFRTLLFVVAFLFGIKGALHQHLGPNAYEARIEELRQSGGIDAWQASFMQADPVTLMVSHTIQRLVAKVV</sequence>
<dbReference type="RefSeq" id="WP_185798819.1">
    <property type="nucleotide sequence ID" value="NZ_JACLQD010000005.1"/>
</dbReference>
<keyword evidence="1" id="KW-1133">Transmembrane helix</keyword>
<name>A0A842IEM2_9RHOB</name>
<evidence type="ECO:0000313" key="3">
    <source>
        <dbReference type="Proteomes" id="UP000555411"/>
    </source>
</evidence>
<feature type="transmembrane region" description="Helical" evidence="1">
    <location>
        <begin position="47"/>
        <end position="65"/>
    </location>
</feature>
<evidence type="ECO:0000256" key="1">
    <source>
        <dbReference type="SAM" id="Phobius"/>
    </source>
</evidence>
<gene>
    <name evidence="2" type="ORF">H7F16_16995</name>
</gene>
<keyword evidence="1" id="KW-0472">Membrane</keyword>
<protein>
    <submittedName>
        <fullName evidence="2">Uncharacterized protein</fullName>
    </submittedName>
</protein>
<organism evidence="2 3">
    <name type="scientific">Paragemmobacter straminiformis</name>
    <dbReference type="NCBI Taxonomy" id="2045119"/>
    <lineage>
        <taxon>Bacteria</taxon>
        <taxon>Pseudomonadati</taxon>
        <taxon>Pseudomonadota</taxon>
        <taxon>Alphaproteobacteria</taxon>
        <taxon>Rhodobacterales</taxon>
        <taxon>Paracoccaceae</taxon>
        <taxon>Paragemmobacter</taxon>
    </lineage>
</organism>
<reference evidence="2 3" key="1">
    <citation type="journal article" date="2017" name="Int. J. Syst. Evol. Microbiol.">
        <title>Gemmobacter straminiformis sp. nov., isolated from an artificial fountain.</title>
        <authorList>
            <person name="Kang J.Y."/>
            <person name="Kim M.J."/>
            <person name="Chun J."/>
            <person name="Son K.P."/>
            <person name="Jahng K.Y."/>
        </authorList>
    </citation>
    <scope>NUCLEOTIDE SEQUENCE [LARGE SCALE GENOMIC DNA]</scope>
    <source>
        <strain evidence="2 3">CAM-8</strain>
    </source>
</reference>
<proteinExistence type="predicted"/>
<dbReference type="Proteomes" id="UP000555411">
    <property type="component" value="Unassembled WGS sequence"/>
</dbReference>
<keyword evidence="1" id="KW-0812">Transmembrane</keyword>